<dbReference type="AlphaFoldDB" id="A0A9D4XTG4"/>
<proteinExistence type="predicted"/>
<reference evidence="1 2" key="1">
    <citation type="journal article" date="2022" name="Nat. Genet.">
        <title>Improved pea reference genome and pan-genome highlight genomic features and evolutionary characteristics.</title>
        <authorList>
            <person name="Yang T."/>
            <person name="Liu R."/>
            <person name="Luo Y."/>
            <person name="Hu S."/>
            <person name="Wang D."/>
            <person name="Wang C."/>
            <person name="Pandey M.K."/>
            <person name="Ge S."/>
            <person name="Xu Q."/>
            <person name="Li N."/>
            <person name="Li G."/>
            <person name="Huang Y."/>
            <person name="Saxena R.K."/>
            <person name="Ji Y."/>
            <person name="Li M."/>
            <person name="Yan X."/>
            <person name="He Y."/>
            <person name="Liu Y."/>
            <person name="Wang X."/>
            <person name="Xiang C."/>
            <person name="Varshney R.K."/>
            <person name="Ding H."/>
            <person name="Gao S."/>
            <person name="Zong X."/>
        </authorList>
    </citation>
    <scope>NUCLEOTIDE SEQUENCE [LARGE SCALE GENOMIC DNA]</scope>
    <source>
        <strain evidence="1 2">cv. Zhongwan 6</strain>
    </source>
</reference>
<protein>
    <submittedName>
        <fullName evidence="1">Uncharacterized protein</fullName>
    </submittedName>
</protein>
<comment type="caution">
    <text evidence="1">The sequence shown here is derived from an EMBL/GenBank/DDBJ whole genome shotgun (WGS) entry which is preliminary data.</text>
</comment>
<keyword evidence="2" id="KW-1185">Reference proteome</keyword>
<evidence type="ECO:0000313" key="1">
    <source>
        <dbReference type="EMBL" id="KAI5424665.1"/>
    </source>
</evidence>
<gene>
    <name evidence="1" type="ORF">KIW84_030742</name>
</gene>
<organism evidence="1 2">
    <name type="scientific">Pisum sativum</name>
    <name type="common">Garden pea</name>
    <name type="synonym">Lathyrus oleraceus</name>
    <dbReference type="NCBI Taxonomy" id="3888"/>
    <lineage>
        <taxon>Eukaryota</taxon>
        <taxon>Viridiplantae</taxon>
        <taxon>Streptophyta</taxon>
        <taxon>Embryophyta</taxon>
        <taxon>Tracheophyta</taxon>
        <taxon>Spermatophyta</taxon>
        <taxon>Magnoliopsida</taxon>
        <taxon>eudicotyledons</taxon>
        <taxon>Gunneridae</taxon>
        <taxon>Pentapetalae</taxon>
        <taxon>rosids</taxon>
        <taxon>fabids</taxon>
        <taxon>Fabales</taxon>
        <taxon>Fabaceae</taxon>
        <taxon>Papilionoideae</taxon>
        <taxon>50 kb inversion clade</taxon>
        <taxon>NPAAA clade</taxon>
        <taxon>Hologalegina</taxon>
        <taxon>IRL clade</taxon>
        <taxon>Fabeae</taxon>
        <taxon>Lathyrus</taxon>
    </lineage>
</organism>
<sequence length="155" mass="17616">MELYTSIFFLILAITIADRTLIGFLIDDKSSCDVLYVDAVEQPGLQQPYLKPYHGGDLLAFNNLITHPCGMKEGILGRSFLAKLDEVASQTLLKVTYYNNDGKPTMIHINLDEVKHIEVVIFKNLLFSPLVTEDCSWKVNMFDLDAREDMIRESL</sequence>
<evidence type="ECO:0000313" key="2">
    <source>
        <dbReference type="Proteomes" id="UP001058974"/>
    </source>
</evidence>
<dbReference type="EMBL" id="JAMSHJ010000003">
    <property type="protein sequence ID" value="KAI5424665.1"/>
    <property type="molecule type" value="Genomic_DNA"/>
</dbReference>
<accession>A0A9D4XTG4</accession>
<dbReference type="Proteomes" id="UP001058974">
    <property type="component" value="Chromosome 3"/>
</dbReference>
<name>A0A9D4XTG4_PEA</name>
<dbReference type="Gramene" id="Psat03G0074200-T1">
    <property type="protein sequence ID" value="KAI5424665.1"/>
    <property type="gene ID" value="KIW84_030742"/>
</dbReference>